<sequence>MKELFKIKDMAFYEEDFFDDIKEYEDIIPIIKELEDKLTYEKISCVEINECCKVSKDNYYVEIHGYINGEDEFITKEEKDKFEDVLNNDSLDLFVIRVYKCADCGKWIIDILE</sequence>
<evidence type="ECO:0008006" key="3">
    <source>
        <dbReference type="Google" id="ProtNLM"/>
    </source>
</evidence>
<name>A0ABT9URJ9_9FIRM</name>
<evidence type="ECO:0000313" key="2">
    <source>
        <dbReference type="Proteomes" id="UP001228504"/>
    </source>
</evidence>
<reference evidence="1 2" key="1">
    <citation type="submission" date="2023-07" db="EMBL/GenBank/DDBJ databases">
        <title>Genomic Encyclopedia of Type Strains, Phase IV (KMG-IV): sequencing the most valuable type-strain genomes for metagenomic binning, comparative biology and taxonomic classification.</title>
        <authorList>
            <person name="Goeker M."/>
        </authorList>
    </citation>
    <scope>NUCLEOTIDE SEQUENCE [LARGE SCALE GENOMIC DNA]</scope>
    <source>
        <strain evidence="1 2">DSM 20694</strain>
    </source>
</reference>
<organism evidence="1 2">
    <name type="scientific">Eubacterium multiforme</name>
    <dbReference type="NCBI Taxonomy" id="83339"/>
    <lineage>
        <taxon>Bacteria</taxon>
        <taxon>Bacillati</taxon>
        <taxon>Bacillota</taxon>
        <taxon>Clostridia</taxon>
        <taxon>Eubacteriales</taxon>
        <taxon>Eubacteriaceae</taxon>
        <taxon>Eubacterium</taxon>
    </lineage>
</organism>
<protein>
    <recommendedName>
        <fullName evidence="3">Immunity protein 22</fullName>
    </recommendedName>
</protein>
<keyword evidence="2" id="KW-1185">Reference proteome</keyword>
<dbReference type="EMBL" id="JAUSUF010000001">
    <property type="protein sequence ID" value="MDQ0148530.1"/>
    <property type="molecule type" value="Genomic_DNA"/>
</dbReference>
<dbReference type="Proteomes" id="UP001228504">
    <property type="component" value="Unassembled WGS sequence"/>
</dbReference>
<accession>A0ABT9URJ9</accession>
<proteinExistence type="predicted"/>
<gene>
    <name evidence="1" type="ORF">J2S18_000447</name>
</gene>
<evidence type="ECO:0000313" key="1">
    <source>
        <dbReference type="EMBL" id="MDQ0148530.1"/>
    </source>
</evidence>
<comment type="caution">
    <text evidence="1">The sequence shown here is derived from an EMBL/GenBank/DDBJ whole genome shotgun (WGS) entry which is preliminary data.</text>
</comment>
<dbReference type="RefSeq" id="WP_307482690.1">
    <property type="nucleotide sequence ID" value="NZ_JAUSUF010000001.1"/>
</dbReference>